<feature type="transmembrane region" description="Helical" evidence="1">
    <location>
        <begin position="35"/>
        <end position="56"/>
    </location>
</feature>
<feature type="transmembrane region" description="Helical" evidence="1">
    <location>
        <begin position="7"/>
        <end position="29"/>
    </location>
</feature>
<proteinExistence type="predicted"/>
<evidence type="ECO:0000313" key="4">
    <source>
        <dbReference type="Proteomes" id="UP000256321"/>
    </source>
</evidence>
<gene>
    <name evidence="3" type="ORF">DWU89_06450</name>
    <name evidence="2" type="ORF">H8784_06300</name>
</gene>
<keyword evidence="5" id="KW-1185">Reference proteome</keyword>
<accession>A0A3D8HGI5</accession>
<dbReference type="AlphaFoldDB" id="A0A3D8HGI5"/>
<sequence>MEIKERVGIFVLDISKLIFGGVILSSIVSENINPAVVYGLGFFFFMFGIAIGFVLIDNTDKKGDCI</sequence>
<dbReference type="Pfam" id="PF20482">
    <property type="entry name" value="DUF6722"/>
    <property type="match status" value="1"/>
</dbReference>
<evidence type="ECO:0000313" key="2">
    <source>
        <dbReference type="EMBL" id="MBC8601331.1"/>
    </source>
</evidence>
<dbReference type="EMBL" id="JACRTI010000010">
    <property type="protein sequence ID" value="MBC8601331.1"/>
    <property type="molecule type" value="Genomic_DNA"/>
</dbReference>
<keyword evidence="1" id="KW-0812">Transmembrane</keyword>
<dbReference type="EMBL" id="QREV01000010">
    <property type="protein sequence ID" value="RDU50011.1"/>
    <property type="molecule type" value="Genomic_DNA"/>
</dbReference>
<reference evidence="2 5" key="2">
    <citation type="submission" date="2020-08" db="EMBL/GenBank/DDBJ databases">
        <title>Genome public.</title>
        <authorList>
            <person name="Liu C."/>
            <person name="Sun Q."/>
        </authorList>
    </citation>
    <scope>NUCLEOTIDE SEQUENCE [LARGE SCALE GENOMIC DNA]</scope>
    <source>
        <strain evidence="2 5">426_9</strain>
    </source>
</reference>
<keyword evidence="1" id="KW-1133">Transmembrane helix</keyword>
<comment type="caution">
    <text evidence="3">The sequence shown here is derived from an EMBL/GenBank/DDBJ whole genome shotgun (WGS) entry which is preliminary data.</text>
</comment>
<dbReference type="Proteomes" id="UP000629596">
    <property type="component" value="Unassembled WGS sequence"/>
</dbReference>
<reference evidence="3 4" key="1">
    <citation type="submission" date="2018-07" db="EMBL/GenBank/DDBJ databases">
        <title>Parabacteroides acidifaciens nov. sp., isolated from human feces.</title>
        <authorList>
            <person name="Wang Y.J."/>
        </authorList>
    </citation>
    <scope>NUCLEOTIDE SEQUENCE [LARGE SCALE GENOMIC DNA]</scope>
    <source>
        <strain evidence="3 4">426-9</strain>
    </source>
</reference>
<name>A0A3D8HGI5_9BACT</name>
<evidence type="ECO:0000313" key="3">
    <source>
        <dbReference type="EMBL" id="RDU50011.1"/>
    </source>
</evidence>
<keyword evidence="1" id="KW-0472">Membrane</keyword>
<dbReference type="InterPro" id="IPR046568">
    <property type="entry name" value="DUF6722"/>
</dbReference>
<evidence type="ECO:0000313" key="5">
    <source>
        <dbReference type="Proteomes" id="UP000629596"/>
    </source>
</evidence>
<organism evidence="3 4">
    <name type="scientific">Parabacteroides acidifaciens</name>
    <dbReference type="NCBI Taxonomy" id="2290935"/>
    <lineage>
        <taxon>Bacteria</taxon>
        <taxon>Pseudomonadati</taxon>
        <taxon>Bacteroidota</taxon>
        <taxon>Bacteroidia</taxon>
        <taxon>Bacteroidales</taxon>
        <taxon>Tannerellaceae</taxon>
        <taxon>Parabacteroides</taxon>
    </lineage>
</organism>
<dbReference type="Proteomes" id="UP000256321">
    <property type="component" value="Unassembled WGS sequence"/>
</dbReference>
<protein>
    <submittedName>
        <fullName evidence="3">Uncharacterized protein</fullName>
    </submittedName>
</protein>
<evidence type="ECO:0000256" key="1">
    <source>
        <dbReference type="SAM" id="Phobius"/>
    </source>
</evidence>
<dbReference type="RefSeq" id="WP_115498816.1">
    <property type="nucleotide sequence ID" value="NZ_JACRTI010000010.1"/>
</dbReference>